<dbReference type="InterPro" id="IPR005067">
    <property type="entry name" value="Fatty_acid_desaturase-2"/>
</dbReference>
<dbReference type="GO" id="GO:0046872">
    <property type="term" value="F:metal ion binding"/>
    <property type="evidence" value="ECO:0007669"/>
    <property type="project" value="UniProtKB-KW"/>
</dbReference>
<evidence type="ECO:0000256" key="9">
    <source>
        <dbReference type="ARBA" id="ARBA00022723"/>
    </source>
</evidence>
<comment type="catalytic activity">
    <reaction evidence="16">
        <text>octadecanoyl-[ACP] + 2 reduced [2Fe-2S]-[ferredoxin] + O2 + 2 H(+) = (9Z)-octadecenoyl-[ACP] + 2 oxidized [2Fe-2S]-[ferredoxin] + 2 H2O</text>
        <dbReference type="Rhea" id="RHEA:11776"/>
        <dbReference type="Rhea" id="RHEA-COMP:9656"/>
        <dbReference type="Rhea" id="RHEA-COMP:9924"/>
        <dbReference type="Rhea" id="RHEA-COMP:10000"/>
        <dbReference type="Rhea" id="RHEA-COMP:10001"/>
        <dbReference type="ChEBI" id="CHEBI:15377"/>
        <dbReference type="ChEBI" id="CHEBI:15378"/>
        <dbReference type="ChEBI" id="CHEBI:15379"/>
        <dbReference type="ChEBI" id="CHEBI:33737"/>
        <dbReference type="ChEBI" id="CHEBI:33738"/>
        <dbReference type="ChEBI" id="CHEBI:78495"/>
        <dbReference type="ChEBI" id="CHEBI:78783"/>
        <dbReference type="EC" id="1.14.19.2"/>
    </reaction>
</comment>
<evidence type="ECO:0000256" key="10">
    <source>
        <dbReference type="ARBA" id="ARBA00022832"/>
    </source>
</evidence>
<comment type="similarity">
    <text evidence="3">Belongs to the fatty acid desaturase type 2 family.</text>
</comment>
<keyword evidence="13 17" id="KW-0408">Iron</keyword>
<dbReference type="PANTHER" id="PTHR31155">
    <property type="entry name" value="ACYL- ACYL-CARRIER-PROTEIN DESATURASE-RELATED"/>
    <property type="match status" value="1"/>
</dbReference>
<dbReference type="Pfam" id="PF03405">
    <property type="entry name" value="FA_desaturase_2"/>
    <property type="match status" value="1"/>
</dbReference>
<feature type="binding site" evidence="17">
    <location>
        <position position="149"/>
    </location>
    <ligand>
        <name>Fe cation</name>
        <dbReference type="ChEBI" id="CHEBI:24875"/>
        <label>1</label>
    </ligand>
</feature>
<comment type="subcellular location">
    <subcellularLocation>
        <location evidence="2">Plastid</location>
        <location evidence="2">Chloroplast</location>
    </subcellularLocation>
</comment>
<feature type="binding site" evidence="17">
    <location>
        <position position="152"/>
    </location>
    <ligand>
        <name>Fe cation</name>
        <dbReference type="ChEBI" id="CHEBI:24875"/>
        <label>1</label>
    </ligand>
</feature>
<dbReference type="CDD" id="cd01050">
    <property type="entry name" value="Acyl_ACP_Desat"/>
    <property type="match status" value="1"/>
</dbReference>
<keyword evidence="12" id="KW-0560">Oxidoreductase</keyword>
<dbReference type="GO" id="GO:0006633">
    <property type="term" value="P:fatty acid biosynthetic process"/>
    <property type="evidence" value="ECO:0007669"/>
    <property type="project" value="UniProtKB-KW"/>
</dbReference>
<reference evidence="18" key="1">
    <citation type="journal article" date="1996" name="Proc. Natl. Acad. Sci. U.S.A.">
        <title>Expression of a delta 9 14:0-acyl carrier protein fatty acid desaturase gene is necessary for the production of omega 5 anacardic acids found in pest-resistant geranium (Pelargonium xhortorum).</title>
        <authorList>
            <person name="Schultz D.J."/>
            <person name="Cahoon E.B."/>
            <person name="Shanklin J."/>
            <person name="Craig R."/>
            <person name="Cox-Foster D.L."/>
            <person name="Mumma R.O."/>
            <person name="Medford J.I."/>
        </authorList>
    </citation>
    <scope>NUCLEOTIDE SEQUENCE</scope>
    <source>
        <strain evidence="18">line: 88-51-10</strain>
        <tissue evidence="18">Trichome glands</tissue>
    </source>
</reference>
<evidence type="ECO:0000256" key="17">
    <source>
        <dbReference type="PIRSR" id="PIRSR000346-1"/>
    </source>
</evidence>
<evidence type="ECO:0000256" key="8">
    <source>
        <dbReference type="ARBA" id="ARBA00022640"/>
    </source>
</evidence>
<dbReference type="SUPFAM" id="SSF47240">
    <property type="entry name" value="Ferritin-like"/>
    <property type="match status" value="1"/>
</dbReference>
<evidence type="ECO:0000256" key="13">
    <source>
        <dbReference type="ARBA" id="ARBA00023004"/>
    </source>
</evidence>
<feature type="binding site" evidence="17">
    <location>
        <position position="149"/>
    </location>
    <ligand>
        <name>Fe cation</name>
        <dbReference type="ChEBI" id="CHEBI:24875"/>
        <label>2</label>
    </ligand>
</feature>
<keyword evidence="14" id="KW-0443">Lipid metabolism</keyword>
<protein>
    <recommendedName>
        <fullName evidence="5">stearoyl-[acyl-carrier-protein] 9-desaturase</fullName>
        <ecNumber evidence="5">1.14.19.2</ecNumber>
    </recommendedName>
</protein>
<organism evidence="18">
    <name type="scientific">Pelargonium hortorum</name>
    <name type="common">Common geranium</name>
    <name type="synonym">Pelargonium inquinans x Pelargonium zonale</name>
    <dbReference type="NCBI Taxonomy" id="4031"/>
    <lineage>
        <taxon>Eukaryota</taxon>
        <taxon>Viridiplantae</taxon>
        <taxon>Streptophyta</taxon>
        <taxon>Embryophyta</taxon>
        <taxon>Tracheophyta</taxon>
        <taxon>Spermatophyta</taxon>
        <taxon>Magnoliopsida</taxon>
        <taxon>eudicotyledons</taxon>
        <taxon>Gunneridae</taxon>
        <taxon>Pentapetalae</taxon>
        <taxon>rosids</taxon>
        <taxon>malvids</taxon>
        <taxon>Geraniales</taxon>
        <taxon>Geraniaceae</taxon>
        <taxon>Pelargonium</taxon>
    </lineage>
</organism>
<evidence type="ECO:0000256" key="15">
    <source>
        <dbReference type="ARBA" id="ARBA00023160"/>
    </source>
</evidence>
<evidence type="ECO:0000256" key="6">
    <source>
        <dbReference type="ARBA" id="ARBA00022516"/>
    </source>
</evidence>
<dbReference type="GO" id="GO:0009570">
    <property type="term" value="C:chloroplast stroma"/>
    <property type="evidence" value="ECO:0007669"/>
    <property type="project" value="TreeGrafter"/>
</dbReference>
<keyword evidence="10" id="KW-0276">Fatty acid metabolism</keyword>
<dbReference type="PIRSF" id="PIRSF000346">
    <property type="entry name" value="Dlt9_acylACP_des"/>
    <property type="match status" value="1"/>
</dbReference>
<dbReference type="PANTHER" id="PTHR31155:SF9">
    <property type="entry name" value="STEAROYL-[ACYL-CARRIER-PROTEIN] 9-DESATURASE 7, CHLOROPLASTIC"/>
    <property type="match status" value="1"/>
</dbReference>
<sequence length="368" mass="42145">MGVLLNICSSPFPVVASAASTSISKVNHIRKVGVTGVMAPQKIEIFKSMEEWGKHNILPLAKPVEKSWQPTDFLPDPSSEGFMEEYNAFKERTRELPDEYFVVLAGDMITEEALPTYQTLVNRPDEVADETGHSESPWAVWSRAWTAEENRHGDLLNKYLYLSGKLDMRQVEKTIQYLIALGQDIGTEKNPYHLFIYTSFQERATFISHANTAKLAQQHGDKQLAQICGTIAADEKRHETAYTRIVDKLFELDPDETMSCLAHMMKRKITMPAHLMRDGRDPHLFQHFSVVASRTGVYTVMDYINILEHFVEKWNIEKITAGLSDKGREAQDYVCKLGERLRKVEERAHQRVVQADPIPFSWIFDRKV</sequence>
<evidence type="ECO:0000256" key="12">
    <source>
        <dbReference type="ARBA" id="ARBA00023002"/>
    </source>
</evidence>
<dbReference type="InterPro" id="IPR009078">
    <property type="entry name" value="Ferritin-like_SF"/>
</dbReference>
<name>Q40879_PELHO</name>
<keyword evidence="9 17" id="KW-0479">Metal-binding</keyword>
<evidence type="ECO:0000256" key="1">
    <source>
        <dbReference type="ARBA" id="ARBA00001954"/>
    </source>
</evidence>
<feature type="binding site" evidence="17">
    <location>
        <position position="111"/>
    </location>
    <ligand>
        <name>Fe cation</name>
        <dbReference type="ChEBI" id="CHEBI:24875"/>
        <label>1</label>
    </ligand>
</feature>
<evidence type="ECO:0000256" key="4">
    <source>
        <dbReference type="ARBA" id="ARBA00011738"/>
    </source>
</evidence>
<feature type="binding site" evidence="17">
    <location>
        <position position="238"/>
    </location>
    <ligand>
        <name>Fe cation</name>
        <dbReference type="ChEBI" id="CHEBI:24875"/>
        <label>2</label>
    </ligand>
</feature>
<evidence type="ECO:0000256" key="16">
    <source>
        <dbReference type="ARBA" id="ARBA00049304"/>
    </source>
</evidence>
<keyword evidence="8" id="KW-0934">Plastid</keyword>
<comment type="cofactor">
    <cofactor evidence="17">
        <name>Fe cation</name>
        <dbReference type="ChEBI" id="CHEBI:24875"/>
    </cofactor>
    <text evidence="17">Binds 2 iron ions per subunit.</text>
</comment>
<comment type="subunit">
    <text evidence="4">Homodimer.</text>
</comment>
<keyword evidence="7" id="KW-0150">Chloroplast</keyword>
<feature type="binding site" evidence="17">
    <location>
        <position position="235"/>
    </location>
    <ligand>
        <name>Fe cation</name>
        <dbReference type="ChEBI" id="CHEBI:24875"/>
        <label>1</label>
    </ligand>
</feature>
<evidence type="ECO:0000256" key="5">
    <source>
        <dbReference type="ARBA" id="ARBA00012617"/>
    </source>
</evidence>
<dbReference type="GO" id="GO:0045300">
    <property type="term" value="F:stearoyl-[ACP] desaturase activity"/>
    <property type="evidence" value="ECO:0007669"/>
    <property type="project" value="UniProtKB-EC"/>
</dbReference>
<keyword evidence="15" id="KW-0275">Fatty acid biosynthesis</keyword>
<evidence type="ECO:0000256" key="2">
    <source>
        <dbReference type="ARBA" id="ARBA00004229"/>
    </source>
</evidence>
<dbReference type="InterPro" id="IPR012348">
    <property type="entry name" value="RNR-like"/>
</dbReference>
<keyword evidence="6" id="KW-0444">Lipid biosynthesis</keyword>
<comment type="cofactor">
    <cofactor evidence="1">
        <name>Fe(2+)</name>
        <dbReference type="ChEBI" id="CHEBI:29033"/>
    </cofactor>
</comment>
<evidence type="ECO:0000256" key="7">
    <source>
        <dbReference type="ARBA" id="ARBA00022528"/>
    </source>
</evidence>
<dbReference type="SMR" id="Q40879"/>
<feature type="binding site" evidence="17">
    <location>
        <position position="235"/>
    </location>
    <ligand>
        <name>Fe cation</name>
        <dbReference type="ChEBI" id="CHEBI:24875"/>
        <label>2</label>
    </ligand>
</feature>
<evidence type="ECO:0000313" key="18">
    <source>
        <dbReference type="EMBL" id="AAC49421.1"/>
    </source>
</evidence>
<dbReference type="EMBL" id="U40344">
    <property type="protein sequence ID" value="AAC49421.1"/>
    <property type="molecule type" value="mRNA"/>
</dbReference>
<evidence type="ECO:0000256" key="14">
    <source>
        <dbReference type="ARBA" id="ARBA00023098"/>
    </source>
</evidence>
<dbReference type="EC" id="1.14.19.2" evidence="5"/>
<evidence type="ECO:0000256" key="11">
    <source>
        <dbReference type="ARBA" id="ARBA00022946"/>
    </source>
</evidence>
<feature type="binding site" evidence="17">
    <location>
        <position position="202"/>
    </location>
    <ligand>
        <name>Fe cation</name>
        <dbReference type="ChEBI" id="CHEBI:24875"/>
        <label>2</label>
    </ligand>
</feature>
<keyword evidence="11" id="KW-0809">Transit peptide</keyword>
<accession>Q40879</accession>
<proteinExistence type="evidence at transcript level"/>
<dbReference type="AlphaFoldDB" id="Q40879"/>
<evidence type="ECO:0000256" key="3">
    <source>
        <dbReference type="ARBA" id="ARBA00008749"/>
    </source>
</evidence>
<dbReference type="Gene3D" id="1.10.620.20">
    <property type="entry name" value="Ribonucleotide Reductase, subunit A"/>
    <property type="match status" value="1"/>
</dbReference>
<dbReference type="FunFam" id="1.10.620.20:FF:000002">
    <property type="entry name" value="Stearoyl-[acyl-carrier-protein] 9-desaturase, chloroplastic"/>
    <property type="match status" value="1"/>
</dbReference>